<dbReference type="PROSITE" id="PS51318">
    <property type="entry name" value="TAT"/>
    <property type="match status" value="1"/>
</dbReference>
<evidence type="ECO:0000313" key="2">
    <source>
        <dbReference type="EMBL" id="OQP36268.1"/>
    </source>
</evidence>
<keyword evidence="1" id="KW-0812">Transmembrane</keyword>
<gene>
    <name evidence="2" type="ORF">B2J69_01455</name>
</gene>
<evidence type="ECO:0000256" key="1">
    <source>
        <dbReference type="SAM" id="Phobius"/>
    </source>
</evidence>
<accession>A0A1V9DQX2</accession>
<dbReference type="AlphaFoldDB" id="A0A1V9DQX2"/>
<keyword evidence="1" id="KW-0472">Membrane</keyword>
<evidence type="ECO:0008006" key="4">
    <source>
        <dbReference type="Google" id="ProtNLM"/>
    </source>
</evidence>
<dbReference type="InterPro" id="IPR024651">
    <property type="entry name" value="FAD-SLDH_ssu"/>
</dbReference>
<dbReference type="Pfam" id="PF12318">
    <property type="entry name" value="FAD-SLDH"/>
    <property type="match status" value="1"/>
</dbReference>
<dbReference type="RefSeq" id="WP_081135277.1">
    <property type="nucleotide sequence ID" value="NZ_MWUE01000003.1"/>
</dbReference>
<dbReference type="OrthoDB" id="8722893at2"/>
<organism evidence="2 3">
    <name type="scientific">Pantoea latae</name>
    <dbReference type="NCBI Taxonomy" id="1964541"/>
    <lineage>
        <taxon>Bacteria</taxon>
        <taxon>Pseudomonadati</taxon>
        <taxon>Pseudomonadota</taxon>
        <taxon>Gammaproteobacteria</taxon>
        <taxon>Enterobacterales</taxon>
        <taxon>Erwiniaceae</taxon>
        <taxon>Pantoea</taxon>
    </lineage>
</organism>
<feature type="transmembrane region" description="Helical" evidence="1">
    <location>
        <begin position="20"/>
        <end position="41"/>
    </location>
</feature>
<keyword evidence="3" id="KW-1185">Reference proteome</keyword>
<keyword evidence="1" id="KW-1133">Transmembrane helix</keyword>
<comment type="caution">
    <text evidence="2">The sequence shown here is derived from an EMBL/GenBank/DDBJ whole genome shotgun (WGS) entry which is preliminary data.</text>
</comment>
<dbReference type="InterPro" id="IPR006311">
    <property type="entry name" value="TAT_signal"/>
</dbReference>
<evidence type="ECO:0000313" key="3">
    <source>
        <dbReference type="Proteomes" id="UP000192769"/>
    </source>
</evidence>
<name>A0A1V9DQX2_9GAMM</name>
<dbReference type="Proteomes" id="UP000192769">
    <property type="component" value="Unassembled WGS sequence"/>
</dbReference>
<sequence>MSASHDLSSGQVNLSRRQVLLSGAVIIAGGLIASTLPRCAFADSSLQFMPFMQVSRLLVNHRLDDVVGQRMLALLEAEQPDLSNLLNQLLTIAKAHQAKVVEDFFPAIPAGPAQDLARRIIFGWYTGSLAPTRDAKSFAFEQALTWRVTQDQITIPSYGISGPNRWQRANAPVLPLPQF</sequence>
<protein>
    <recommendedName>
        <fullName evidence="4">Dehydrogenase</fullName>
    </recommendedName>
</protein>
<reference evidence="2 3" key="1">
    <citation type="submission" date="2017-02" db="EMBL/GenBank/DDBJ databases">
        <title>Whole genome shotgun sequence of Pantoea agglomerans strain AS1 isolated from a cycad, Zamia floridana in Central Florida, USA.</title>
        <authorList>
            <person name="Lata P."/>
            <person name="Govindarajan S."/>
            <person name="Qi F."/>
            <person name="Li J.-L."/>
            <person name="Maurya S.K."/>
            <person name="Sahoo M.K."/>
        </authorList>
    </citation>
    <scope>NUCLEOTIDE SEQUENCE [LARGE SCALE GENOMIC DNA]</scope>
    <source>
        <strain evidence="2 3">AS1</strain>
    </source>
</reference>
<dbReference type="EMBL" id="MWUE01000003">
    <property type="protein sequence ID" value="OQP36268.1"/>
    <property type="molecule type" value="Genomic_DNA"/>
</dbReference>
<proteinExistence type="predicted"/>